<dbReference type="EMBL" id="LSRX01001160">
    <property type="protein sequence ID" value="OLP82872.1"/>
    <property type="molecule type" value="Genomic_DNA"/>
</dbReference>
<gene>
    <name evidence="1" type="ORF">AK812_SmicGene36443</name>
</gene>
<protein>
    <submittedName>
        <fullName evidence="1">Uncharacterized protein</fullName>
    </submittedName>
</protein>
<evidence type="ECO:0000313" key="1">
    <source>
        <dbReference type="EMBL" id="OLP82872.1"/>
    </source>
</evidence>
<sequence length="76" mass="8693">MQHQVHVSKTLIPNVWICKTHSSELEAFDASMDRCRIDWHNRPHREATLARGSEGRSAWQLGGATFLFEGEQFLIG</sequence>
<dbReference type="Proteomes" id="UP000186817">
    <property type="component" value="Unassembled WGS sequence"/>
</dbReference>
<accession>A0A1Q9CIX4</accession>
<comment type="caution">
    <text evidence="1">The sequence shown here is derived from an EMBL/GenBank/DDBJ whole genome shotgun (WGS) entry which is preliminary data.</text>
</comment>
<evidence type="ECO:0000313" key="2">
    <source>
        <dbReference type="Proteomes" id="UP000186817"/>
    </source>
</evidence>
<organism evidence="1 2">
    <name type="scientific">Symbiodinium microadriaticum</name>
    <name type="common">Dinoflagellate</name>
    <name type="synonym">Zooxanthella microadriatica</name>
    <dbReference type="NCBI Taxonomy" id="2951"/>
    <lineage>
        <taxon>Eukaryota</taxon>
        <taxon>Sar</taxon>
        <taxon>Alveolata</taxon>
        <taxon>Dinophyceae</taxon>
        <taxon>Suessiales</taxon>
        <taxon>Symbiodiniaceae</taxon>
        <taxon>Symbiodinium</taxon>
    </lineage>
</organism>
<proteinExistence type="predicted"/>
<reference evidence="1 2" key="1">
    <citation type="submission" date="2016-02" db="EMBL/GenBank/DDBJ databases">
        <title>Genome analysis of coral dinoflagellate symbionts highlights evolutionary adaptations to a symbiotic lifestyle.</title>
        <authorList>
            <person name="Aranda M."/>
            <person name="Li Y."/>
            <person name="Liew Y.J."/>
            <person name="Baumgarten S."/>
            <person name="Simakov O."/>
            <person name="Wilson M."/>
            <person name="Piel J."/>
            <person name="Ashoor H."/>
            <person name="Bougouffa S."/>
            <person name="Bajic V.B."/>
            <person name="Ryu T."/>
            <person name="Ravasi T."/>
            <person name="Bayer T."/>
            <person name="Micklem G."/>
            <person name="Kim H."/>
            <person name="Bhak J."/>
            <person name="Lajeunesse T.C."/>
            <person name="Voolstra C.R."/>
        </authorList>
    </citation>
    <scope>NUCLEOTIDE SEQUENCE [LARGE SCALE GENOMIC DNA]</scope>
    <source>
        <strain evidence="1 2">CCMP2467</strain>
    </source>
</reference>
<name>A0A1Q9CIX4_SYMMI</name>
<keyword evidence="2" id="KW-1185">Reference proteome</keyword>
<dbReference type="AlphaFoldDB" id="A0A1Q9CIX4"/>